<reference evidence="1 2" key="1">
    <citation type="journal article" date="2017" name="Nat. Commun.">
        <title>Genome assembly with in vitro proximity ligation data and whole-genome triplication in lettuce.</title>
        <authorList>
            <person name="Reyes-Chin-Wo S."/>
            <person name="Wang Z."/>
            <person name="Yang X."/>
            <person name="Kozik A."/>
            <person name="Arikit S."/>
            <person name="Song C."/>
            <person name="Xia L."/>
            <person name="Froenicke L."/>
            <person name="Lavelle D.O."/>
            <person name="Truco M.J."/>
            <person name="Xia R."/>
            <person name="Zhu S."/>
            <person name="Xu C."/>
            <person name="Xu H."/>
            <person name="Xu X."/>
            <person name="Cox K."/>
            <person name="Korf I."/>
            <person name="Meyers B.C."/>
            <person name="Michelmore R.W."/>
        </authorList>
    </citation>
    <scope>NUCLEOTIDE SEQUENCE [LARGE SCALE GENOMIC DNA]</scope>
    <source>
        <strain evidence="2">cv. Salinas</strain>
        <tissue evidence="1">Seedlings</tissue>
    </source>
</reference>
<dbReference type="SUPFAM" id="SSF56112">
    <property type="entry name" value="Protein kinase-like (PK-like)"/>
    <property type="match status" value="1"/>
</dbReference>
<dbReference type="Gene3D" id="3.30.200.20">
    <property type="entry name" value="Phosphorylase Kinase, domain 1"/>
    <property type="match status" value="1"/>
</dbReference>
<proteinExistence type="predicted"/>
<evidence type="ECO:0000313" key="1">
    <source>
        <dbReference type="EMBL" id="KAJ0193309.1"/>
    </source>
</evidence>
<evidence type="ECO:0008006" key="3">
    <source>
        <dbReference type="Google" id="ProtNLM"/>
    </source>
</evidence>
<evidence type="ECO:0000313" key="2">
    <source>
        <dbReference type="Proteomes" id="UP000235145"/>
    </source>
</evidence>
<organism evidence="1 2">
    <name type="scientific">Lactuca sativa</name>
    <name type="common">Garden lettuce</name>
    <dbReference type="NCBI Taxonomy" id="4236"/>
    <lineage>
        <taxon>Eukaryota</taxon>
        <taxon>Viridiplantae</taxon>
        <taxon>Streptophyta</taxon>
        <taxon>Embryophyta</taxon>
        <taxon>Tracheophyta</taxon>
        <taxon>Spermatophyta</taxon>
        <taxon>Magnoliopsida</taxon>
        <taxon>eudicotyledons</taxon>
        <taxon>Gunneridae</taxon>
        <taxon>Pentapetalae</taxon>
        <taxon>asterids</taxon>
        <taxon>campanulids</taxon>
        <taxon>Asterales</taxon>
        <taxon>Asteraceae</taxon>
        <taxon>Cichorioideae</taxon>
        <taxon>Cichorieae</taxon>
        <taxon>Lactucinae</taxon>
        <taxon>Lactuca</taxon>
    </lineage>
</organism>
<keyword evidence="2" id="KW-1185">Reference proteome</keyword>
<gene>
    <name evidence="1" type="ORF">LSAT_V11C800407030</name>
</gene>
<accession>A0A9R1X018</accession>
<name>A0A9R1X018_LACSA</name>
<sequence>MSDKHTNELVAIKYIERGEKASVKNRFEIESCYLKLKHGFISLTLQVILTPTRLIVMEYASGGELFERICNVGRSLINSYRQGCCVNE</sequence>
<dbReference type="Proteomes" id="UP000235145">
    <property type="component" value="Unassembled WGS sequence"/>
</dbReference>
<dbReference type="EMBL" id="NBSK02000008">
    <property type="protein sequence ID" value="KAJ0193309.1"/>
    <property type="molecule type" value="Genomic_DNA"/>
</dbReference>
<comment type="caution">
    <text evidence="1">The sequence shown here is derived from an EMBL/GenBank/DDBJ whole genome shotgun (WGS) entry which is preliminary data.</text>
</comment>
<protein>
    <recommendedName>
        <fullName evidence="3">Protein kinase domain-containing protein</fullName>
    </recommendedName>
</protein>
<dbReference type="InterPro" id="IPR011009">
    <property type="entry name" value="Kinase-like_dom_sf"/>
</dbReference>
<dbReference type="AlphaFoldDB" id="A0A9R1X018"/>